<protein>
    <submittedName>
        <fullName evidence="1">Uncharacterized protein</fullName>
    </submittedName>
</protein>
<name>A0ABS5A8U3_9PSEU</name>
<evidence type="ECO:0000313" key="2">
    <source>
        <dbReference type="Proteomes" id="UP001519363"/>
    </source>
</evidence>
<comment type="caution">
    <text evidence="1">The sequence shown here is derived from an EMBL/GenBank/DDBJ whole genome shotgun (WGS) entry which is preliminary data.</text>
</comment>
<sequence>MTQQNLWLADVDGNLVRAAQVVGLSVYALGGYPVGASAPGEVTLRADLATTAPDGSALTRTLTTSLPFAVVDELRRHLVQQLAKLGAETDPAVLRVELKDNVIRWTVDRFGARAETPRAEAPAPA</sequence>
<proteinExistence type="predicted"/>
<organism evidence="1 2">
    <name type="scientific">Crossiella equi</name>
    <dbReference type="NCBI Taxonomy" id="130796"/>
    <lineage>
        <taxon>Bacteria</taxon>
        <taxon>Bacillati</taxon>
        <taxon>Actinomycetota</taxon>
        <taxon>Actinomycetes</taxon>
        <taxon>Pseudonocardiales</taxon>
        <taxon>Pseudonocardiaceae</taxon>
        <taxon>Crossiella</taxon>
    </lineage>
</organism>
<dbReference type="EMBL" id="JAGIOO010000001">
    <property type="protein sequence ID" value="MBP2472998.1"/>
    <property type="molecule type" value="Genomic_DNA"/>
</dbReference>
<evidence type="ECO:0000313" key="1">
    <source>
        <dbReference type="EMBL" id="MBP2472998.1"/>
    </source>
</evidence>
<dbReference type="RefSeq" id="WP_209706638.1">
    <property type="nucleotide sequence ID" value="NZ_JAGIOO010000001.1"/>
</dbReference>
<gene>
    <name evidence="1" type="ORF">JOF53_001870</name>
</gene>
<keyword evidence="2" id="KW-1185">Reference proteome</keyword>
<reference evidence="1 2" key="1">
    <citation type="submission" date="2021-03" db="EMBL/GenBank/DDBJ databases">
        <title>Sequencing the genomes of 1000 actinobacteria strains.</title>
        <authorList>
            <person name="Klenk H.-P."/>
        </authorList>
    </citation>
    <scope>NUCLEOTIDE SEQUENCE [LARGE SCALE GENOMIC DNA]</scope>
    <source>
        <strain evidence="1 2">DSM 44580</strain>
    </source>
</reference>
<accession>A0ABS5A8U3</accession>
<dbReference type="Proteomes" id="UP001519363">
    <property type="component" value="Unassembled WGS sequence"/>
</dbReference>